<evidence type="ECO:0000259" key="13">
    <source>
        <dbReference type="Pfam" id="PF01756"/>
    </source>
</evidence>
<dbReference type="GO" id="GO:0033540">
    <property type="term" value="P:fatty acid beta-oxidation using acyl-CoA oxidase"/>
    <property type="evidence" value="ECO:0007669"/>
    <property type="project" value="TreeGrafter"/>
</dbReference>
<dbReference type="Gene3D" id="1.20.140.10">
    <property type="entry name" value="Butyryl-CoA Dehydrogenase, subunit A, domain 3"/>
    <property type="match status" value="2"/>
</dbReference>
<comment type="cofactor">
    <cofactor evidence="1">
        <name>FAD</name>
        <dbReference type="ChEBI" id="CHEBI:57692"/>
    </cofactor>
</comment>
<dbReference type="InterPro" id="IPR036250">
    <property type="entry name" value="AcylCo_DH-like_C"/>
</dbReference>
<dbReference type="PIRSF" id="PIRSF000168">
    <property type="entry name" value="Acyl-CoA_oxidase"/>
    <property type="match status" value="1"/>
</dbReference>
<dbReference type="Pfam" id="PF22924">
    <property type="entry name" value="ACOX_C_alpha1"/>
    <property type="match status" value="1"/>
</dbReference>
<dbReference type="Pfam" id="PF01756">
    <property type="entry name" value="ACOX"/>
    <property type="match status" value="1"/>
</dbReference>
<dbReference type="FunFam" id="2.40.110.10:FF:000005">
    <property type="entry name" value="Acyl-coenzyme A oxidase"/>
    <property type="match status" value="1"/>
</dbReference>
<evidence type="ECO:0000256" key="5">
    <source>
        <dbReference type="ARBA" id="ARBA00022827"/>
    </source>
</evidence>
<evidence type="ECO:0000313" key="17">
    <source>
        <dbReference type="Proteomes" id="UP001295684"/>
    </source>
</evidence>
<keyword evidence="7" id="KW-0560">Oxidoreductase</keyword>
<evidence type="ECO:0000256" key="3">
    <source>
        <dbReference type="ARBA" id="ARBA00006288"/>
    </source>
</evidence>
<proteinExistence type="inferred from homology"/>
<keyword evidence="5 10" id="KW-0274">FAD</keyword>
<dbReference type="InterPro" id="IPR002655">
    <property type="entry name" value="Acyl-CoA_oxidase_C"/>
</dbReference>
<reference evidence="16" key="1">
    <citation type="submission" date="2023-07" db="EMBL/GenBank/DDBJ databases">
        <authorList>
            <consortium name="AG Swart"/>
            <person name="Singh M."/>
            <person name="Singh A."/>
            <person name="Seah K."/>
            <person name="Emmerich C."/>
        </authorList>
    </citation>
    <scope>NUCLEOTIDE SEQUENCE</scope>
    <source>
        <strain evidence="16">DP1</strain>
    </source>
</reference>
<evidence type="ECO:0000256" key="7">
    <source>
        <dbReference type="ARBA" id="ARBA00023002"/>
    </source>
</evidence>
<sequence length="679" mass="77295">MSHEIALKRLNMLKGHFRPSKDLKRELSTSTFNLAKAQESLWNTLPANYFETFECISELHGIPDPSLYNAEKDELRKDSNEFIIRLTNKMFEKGFTTPEKIAENIDAFNSGMISLGSFNFATCTRYLVQYGLYCKTIKNLGTERHHQELIDGCSLKTLGCFGLTEMGHGSNVRGIEITATYDKTTKEFILNSPTKTAIKFWIGALAKSAHNAVIFAQLYINENGQKVRKGVHAFVLPIRDRMTHTSFPGVEIGDCGYKKGLNGIDNGWIKFEDYRIPRESLLNRFADVTEDGVYQTAIESEGKRFGNSMSSLSGGRVFISRMSSEISLQSLSIAIRYAAVRRQFGPSDEETLLLDYPLHQYRLFTRFAEHFVHYLGANRLVKMWDKNLPKLLDEGNEQTEVIHALSSSMKAFVSWSSQSTIDECRKACGGHGYSFYSLFANILNFNDLHATWEGDSHVLTMQNQKFILNGIRKALKGKKVPETLEYLSLAQTTPPAFKGDFENIDELAKLFAQRASFLANKAAKALNEYEGGFEQGFLDLQSFELKDMSSAYHDNYCIETFRAFLTTVDDESVRFIFEKLLLLNFYTKMHNDGNFFVAALGLSQFEKLKKHINKSLKHLRKNIILLTQVLPFPERSMGALGHGDLQVYDRYLQHIKACKGVTERASWWKLAYTNSEQKN</sequence>
<keyword evidence="8" id="KW-0443">Lipid metabolism</keyword>
<keyword evidence="9" id="KW-0576">Peroxisome</keyword>
<feature type="domain" description="Acyl-CoA oxidase C-alpha1" evidence="15">
    <location>
        <begin position="311"/>
        <end position="468"/>
    </location>
</feature>
<keyword evidence="6" id="KW-0276">Fatty acid metabolism</keyword>
<dbReference type="Gene3D" id="2.40.110.10">
    <property type="entry name" value="Butyryl-CoA Dehydrogenase, subunit A, domain 2"/>
    <property type="match status" value="1"/>
</dbReference>
<evidence type="ECO:0000256" key="10">
    <source>
        <dbReference type="PIRNR" id="PIRNR000168"/>
    </source>
</evidence>
<keyword evidence="17" id="KW-1185">Reference proteome</keyword>
<evidence type="ECO:0000256" key="11">
    <source>
        <dbReference type="PIRSR" id="PIRSR000168-1"/>
    </source>
</evidence>
<dbReference type="InterPro" id="IPR055060">
    <property type="entry name" value="ACOX_C_alpha1"/>
</dbReference>
<feature type="domain" description="Acyl-CoA oxidase C-terminal" evidence="13">
    <location>
        <begin position="504"/>
        <end position="669"/>
    </location>
</feature>
<evidence type="ECO:0000256" key="8">
    <source>
        <dbReference type="ARBA" id="ARBA00023098"/>
    </source>
</evidence>
<dbReference type="Pfam" id="PF02770">
    <property type="entry name" value="Acyl-CoA_dh_M"/>
    <property type="match status" value="1"/>
</dbReference>
<evidence type="ECO:0000259" key="14">
    <source>
        <dbReference type="Pfam" id="PF02770"/>
    </source>
</evidence>
<protein>
    <recommendedName>
        <fullName evidence="10">Acyl-coenzyme A oxidase</fullName>
    </recommendedName>
</protein>
<evidence type="ECO:0000256" key="9">
    <source>
        <dbReference type="ARBA" id="ARBA00023140"/>
    </source>
</evidence>
<dbReference type="InterPro" id="IPR006091">
    <property type="entry name" value="Acyl-CoA_Oxase/DH_mid-dom"/>
</dbReference>
<evidence type="ECO:0000256" key="12">
    <source>
        <dbReference type="PIRSR" id="PIRSR000168-2"/>
    </source>
</evidence>
<evidence type="ECO:0000313" key="16">
    <source>
        <dbReference type="EMBL" id="CAI2359770.1"/>
    </source>
</evidence>
<evidence type="ECO:0000256" key="4">
    <source>
        <dbReference type="ARBA" id="ARBA00022630"/>
    </source>
</evidence>
<evidence type="ECO:0000256" key="1">
    <source>
        <dbReference type="ARBA" id="ARBA00001974"/>
    </source>
</evidence>
<feature type="binding site" evidence="12">
    <location>
        <position position="164"/>
    </location>
    <ligand>
        <name>FAD</name>
        <dbReference type="ChEBI" id="CHEBI:57692"/>
    </ligand>
</feature>
<dbReference type="EMBL" id="CAMPGE010001004">
    <property type="protein sequence ID" value="CAI2359770.1"/>
    <property type="molecule type" value="Genomic_DNA"/>
</dbReference>
<organism evidence="16 17">
    <name type="scientific">Euplotes crassus</name>
    <dbReference type="NCBI Taxonomy" id="5936"/>
    <lineage>
        <taxon>Eukaryota</taxon>
        <taxon>Sar</taxon>
        <taxon>Alveolata</taxon>
        <taxon>Ciliophora</taxon>
        <taxon>Intramacronucleata</taxon>
        <taxon>Spirotrichea</taxon>
        <taxon>Hypotrichia</taxon>
        <taxon>Euplotida</taxon>
        <taxon>Euplotidae</taxon>
        <taxon>Moneuplotes</taxon>
    </lineage>
</organism>
<dbReference type="InterPro" id="IPR046373">
    <property type="entry name" value="Acyl-CoA_Oxase/DH_mid-dom_sf"/>
</dbReference>
<gene>
    <name evidence="16" type="ORF">ECRASSUSDP1_LOCUS1064</name>
</gene>
<feature type="binding site" evidence="12">
    <location>
        <position position="203"/>
    </location>
    <ligand>
        <name>FAD</name>
        <dbReference type="ChEBI" id="CHEBI:57692"/>
    </ligand>
</feature>
<comment type="subcellular location">
    <subcellularLocation>
        <location evidence="2">Peroxisome</location>
    </subcellularLocation>
</comment>
<dbReference type="SUPFAM" id="SSF56645">
    <property type="entry name" value="Acyl-CoA dehydrogenase NM domain-like"/>
    <property type="match status" value="1"/>
</dbReference>
<feature type="active site" description="Proton acceptor" evidence="11">
    <location>
        <position position="453"/>
    </location>
</feature>
<dbReference type="GO" id="GO:0003997">
    <property type="term" value="F:acyl-CoA oxidase activity"/>
    <property type="evidence" value="ECO:0007669"/>
    <property type="project" value="InterPro"/>
</dbReference>
<feature type="domain" description="Acyl-CoA oxidase/dehydrogenase middle" evidence="14">
    <location>
        <begin position="160"/>
        <end position="273"/>
    </location>
</feature>
<dbReference type="GO" id="GO:0005777">
    <property type="term" value="C:peroxisome"/>
    <property type="evidence" value="ECO:0007669"/>
    <property type="project" value="UniProtKB-SubCell"/>
</dbReference>
<dbReference type="PANTHER" id="PTHR10909:SF352">
    <property type="entry name" value="ACYL-COENZYME A OXIDASE-LIKE PROTEIN"/>
    <property type="match status" value="1"/>
</dbReference>
<evidence type="ECO:0000256" key="6">
    <source>
        <dbReference type="ARBA" id="ARBA00022832"/>
    </source>
</evidence>
<accession>A0AAD1U0K6</accession>
<dbReference type="InterPro" id="IPR012258">
    <property type="entry name" value="Acyl-CoA_oxidase"/>
</dbReference>
<dbReference type="PANTHER" id="PTHR10909">
    <property type="entry name" value="ELECTRON TRANSPORT OXIDOREDUCTASE"/>
    <property type="match status" value="1"/>
</dbReference>
<dbReference type="AlphaFoldDB" id="A0AAD1U0K6"/>
<dbReference type="GO" id="GO:0005504">
    <property type="term" value="F:fatty acid binding"/>
    <property type="evidence" value="ECO:0007669"/>
    <property type="project" value="TreeGrafter"/>
</dbReference>
<name>A0AAD1U0K6_EUPCR</name>
<dbReference type="GO" id="GO:0071949">
    <property type="term" value="F:FAD binding"/>
    <property type="evidence" value="ECO:0007669"/>
    <property type="project" value="InterPro"/>
</dbReference>
<evidence type="ECO:0000256" key="2">
    <source>
        <dbReference type="ARBA" id="ARBA00004275"/>
    </source>
</evidence>
<comment type="similarity">
    <text evidence="3 10">Belongs to the acyl-CoA oxidase family.</text>
</comment>
<dbReference type="GO" id="GO:0055088">
    <property type="term" value="P:lipid homeostasis"/>
    <property type="evidence" value="ECO:0007669"/>
    <property type="project" value="TreeGrafter"/>
</dbReference>
<comment type="caution">
    <text evidence="16">The sequence shown here is derived from an EMBL/GenBank/DDBJ whole genome shotgun (WGS) entry which is preliminary data.</text>
</comment>
<dbReference type="FunFam" id="1.20.140.10:FF:000010">
    <property type="entry name" value="Acyl-coenzyme A oxidase"/>
    <property type="match status" value="1"/>
</dbReference>
<keyword evidence="4 10" id="KW-0285">Flavoprotein</keyword>
<dbReference type="Proteomes" id="UP001295684">
    <property type="component" value="Unassembled WGS sequence"/>
</dbReference>
<dbReference type="SUPFAM" id="SSF47203">
    <property type="entry name" value="Acyl-CoA dehydrogenase C-terminal domain-like"/>
    <property type="match status" value="2"/>
</dbReference>
<evidence type="ECO:0000259" key="15">
    <source>
        <dbReference type="Pfam" id="PF22924"/>
    </source>
</evidence>
<dbReference type="InterPro" id="IPR009100">
    <property type="entry name" value="AcylCoA_DH/oxidase_NM_dom_sf"/>
</dbReference>